<reference evidence="1 2" key="1">
    <citation type="submission" date="2024-03" db="EMBL/GenBank/DDBJ databases">
        <title>Human intestinal bacterial collection.</title>
        <authorList>
            <person name="Pauvert C."/>
            <person name="Hitch T.C.A."/>
            <person name="Clavel T."/>
        </authorList>
    </citation>
    <scope>NUCLEOTIDE SEQUENCE [LARGE SCALE GENOMIC DNA]</scope>
    <source>
        <strain evidence="1 2">CLA-SR-H021</strain>
    </source>
</reference>
<dbReference type="Pfam" id="PF12663">
    <property type="entry name" value="DUF3788"/>
    <property type="match status" value="1"/>
</dbReference>
<organism evidence="1 2">
    <name type="scientific">Enterocloster hominis</name>
    <name type="common">ex Hitch et al. 2024</name>
    <dbReference type="NCBI Taxonomy" id="1917870"/>
    <lineage>
        <taxon>Bacteria</taxon>
        <taxon>Bacillati</taxon>
        <taxon>Bacillota</taxon>
        <taxon>Clostridia</taxon>
        <taxon>Lachnospirales</taxon>
        <taxon>Lachnospiraceae</taxon>
        <taxon>Enterocloster</taxon>
    </lineage>
</organism>
<proteinExistence type="predicted"/>
<accession>A0ABV1DEX4</accession>
<evidence type="ECO:0000313" key="1">
    <source>
        <dbReference type="EMBL" id="MEQ2428565.1"/>
    </source>
</evidence>
<dbReference type="Proteomes" id="UP001454086">
    <property type="component" value="Unassembled WGS sequence"/>
</dbReference>
<protein>
    <submittedName>
        <fullName evidence="1">DUF3788 domain-containing protein</fullName>
    </submittedName>
</protein>
<dbReference type="EMBL" id="JBBMFM010000193">
    <property type="protein sequence ID" value="MEQ2428565.1"/>
    <property type="molecule type" value="Genomic_DNA"/>
</dbReference>
<sequence>MYERMLNKQEKPTMTMMTTYCGCNAGRFTRLNSWMSENYKTVQQVTFPYGNRYGWGIAHRIGKKLICNVFAENNGFTVMVRLSDKQFESIYEELKPYAQEYIDHKYPCGDGGWIHYRVTCEAHYDDIQRILAVKCS</sequence>
<dbReference type="RefSeq" id="WP_008717084.1">
    <property type="nucleotide sequence ID" value="NZ_JBBMFM010000193.1"/>
</dbReference>
<keyword evidence="2" id="KW-1185">Reference proteome</keyword>
<gene>
    <name evidence="1" type="ORF">WMQ36_26760</name>
</gene>
<name>A0ABV1DEX4_9FIRM</name>
<dbReference type="InterPro" id="IPR024265">
    <property type="entry name" value="DUF3788"/>
</dbReference>
<evidence type="ECO:0000313" key="2">
    <source>
        <dbReference type="Proteomes" id="UP001454086"/>
    </source>
</evidence>
<comment type="caution">
    <text evidence="1">The sequence shown here is derived from an EMBL/GenBank/DDBJ whole genome shotgun (WGS) entry which is preliminary data.</text>
</comment>